<dbReference type="PRINTS" id="PR00080">
    <property type="entry name" value="SDRFAMILY"/>
</dbReference>
<comment type="similarity">
    <text evidence="1 3">Belongs to the short-chain dehydrogenases/reductases (SDR) family.</text>
</comment>
<sequence>MTLNLIKTFFVSCFVINIVSALSDLKKENEIEGKVVVITGAAQGIGYAIADNFLKNGAKVIIILDINVPKGIQAAKELNCKYGKNKAEFIECDITKDLERISKIIYKKYKYVDVLVNNAGIFKEIKPRKLLLTNAVATIEFSLKFMENMRKDKLSGKGGTIINIASTVVHYIDPFFPTYRGTKFAIMGFSRSLGHEYNYKKNGVRVLTICPGETNTTLGLDNSNVNSEDAAALAKEYQYQIIQSPDNVGKGAVEIFKNAKTGTSWDVENEKPPVESTDTIRLLKIGESL</sequence>
<evidence type="ECO:0000256" key="3">
    <source>
        <dbReference type="RuleBase" id="RU000363"/>
    </source>
</evidence>
<proteinExistence type="inferred from homology"/>
<accession>A0A6J2JJW5</accession>
<dbReference type="GO" id="GO:0016616">
    <property type="term" value="F:oxidoreductase activity, acting on the CH-OH group of donors, NAD or NADP as acceptor"/>
    <property type="evidence" value="ECO:0007669"/>
    <property type="project" value="TreeGrafter"/>
</dbReference>
<dbReference type="Proteomes" id="UP000504629">
    <property type="component" value="Unplaced"/>
</dbReference>
<protein>
    <submittedName>
        <fullName evidence="6">15-hydroxyprostaglandin dehydrogenase [NAD(+)]-like</fullName>
    </submittedName>
</protein>
<dbReference type="PANTHER" id="PTHR44229">
    <property type="entry name" value="15-HYDROXYPROSTAGLANDIN DEHYDROGENASE [NAD(+)]"/>
    <property type="match status" value="1"/>
</dbReference>
<dbReference type="RefSeq" id="XP_028029855.1">
    <property type="nucleotide sequence ID" value="XM_028174054.1"/>
</dbReference>
<evidence type="ECO:0000313" key="5">
    <source>
        <dbReference type="Proteomes" id="UP000504629"/>
    </source>
</evidence>
<evidence type="ECO:0000256" key="4">
    <source>
        <dbReference type="SAM" id="SignalP"/>
    </source>
</evidence>
<dbReference type="SMR" id="A0A6J2JJW5"/>
<feature type="chain" id="PRO_5026662152" evidence="4">
    <location>
        <begin position="22"/>
        <end position="289"/>
    </location>
</feature>
<dbReference type="PANTHER" id="PTHR44229:SF8">
    <property type="entry name" value="ALCOHOL DEHYDROGENASE-RELATED"/>
    <property type="match status" value="1"/>
</dbReference>
<dbReference type="OrthoDB" id="37659at2759"/>
<dbReference type="InterPro" id="IPR036291">
    <property type="entry name" value="NAD(P)-bd_dom_sf"/>
</dbReference>
<gene>
    <name evidence="6" type="primary">LOC114242790</name>
</gene>
<evidence type="ECO:0000256" key="2">
    <source>
        <dbReference type="ARBA" id="ARBA00023002"/>
    </source>
</evidence>
<feature type="signal peptide" evidence="4">
    <location>
        <begin position="1"/>
        <end position="21"/>
    </location>
</feature>
<dbReference type="Pfam" id="PF00106">
    <property type="entry name" value="adh_short"/>
    <property type="match status" value="1"/>
</dbReference>
<evidence type="ECO:0000256" key="1">
    <source>
        <dbReference type="ARBA" id="ARBA00006484"/>
    </source>
</evidence>
<dbReference type="GeneID" id="114242790"/>
<dbReference type="KEGG" id="bman:114242790"/>
<keyword evidence="5" id="KW-1185">Reference proteome</keyword>
<dbReference type="AlphaFoldDB" id="A0A6J2JJW5"/>
<organism evidence="5 6">
    <name type="scientific">Bombyx mandarina</name>
    <name type="common">Wild silk moth</name>
    <name type="synonym">Wild silkworm</name>
    <dbReference type="NCBI Taxonomy" id="7092"/>
    <lineage>
        <taxon>Eukaryota</taxon>
        <taxon>Metazoa</taxon>
        <taxon>Ecdysozoa</taxon>
        <taxon>Arthropoda</taxon>
        <taxon>Hexapoda</taxon>
        <taxon>Insecta</taxon>
        <taxon>Pterygota</taxon>
        <taxon>Neoptera</taxon>
        <taxon>Endopterygota</taxon>
        <taxon>Lepidoptera</taxon>
        <taxon>Glossata</taxon>
        <taxon>Ditrysia</taxon>
        <taxon>Bombycoidea</taxon>
        <taxon>Bombycidae</taxon>
        <taxon>Bombycinae</taxon>
        <taxon>Bombyx</taxon>
    </lineage>
</organism>
<keyword evidence="4" id="KW-0732">Signal</keyword>
<keyword evidence="2" id="KW-0560">Oxidoreductase</keyword>
<dbReference type="Gene3D" id="3.40.50.720">
    <property type="entry name" value="NAD(P)-binding Rossmann-like Domain"/>
    <property type="match status" value="1"/>
</dbReference>
<reference evidence="6" key="1">
    <citation type="submission" date="2025-08" db="UniProtKB">
        <authorList>
            <consortium name="RefSeq"/>
        </authorList>
    </citation>
    <scope>IDENTIFICATION</scope>
    <source>
        <tissue evidence="6">Silk gland</tissue>
    </source>
</reference>
<dbReference type="InterPro" id="IPR002347">
    <property type="entry name" value="SDR_fam"/>
</dbReference>
<dbReference type="GO" id="GO:0005737">
    <property type="term" value="C:cytoplasm"/>
    <property type="evidence" value="ECO:0007669"/>
    <property type="project" value="TreeGrafter"/>
</dbReference>
<name>A0A6J2JJW5_BOMMA</name>
<dbReference type="CDD" id="cd05323">
    <property type="entry name" value="ADH_SDR_c_like"/>
    <property type="match status" value="1"/>
</dbReference>
<dbReference type="SUPFAM" id="SSF51735">
    <property type="entry name" value="NAD(P)-binding Rossmann-fold domains"/>
    <property type="match status" value="1"/>
</dbReference>
<evidence type="ECO:0000313" key="6">
    <source>
        <dbReference type="RefSeq" id="XP_028029855.1"/>
    </source>
</evidence>
<dbReference type="PRINTS" id="PR00081">
    <property type="entry name" value="GDHRDH"/>
</dbReference>